<feature type="transmembrane region" description="Helical" evidence="9">
    <location>
        <begin position="14"/>
        <end position="35"/>
    </location>
</feature>
<keyword evidence="4 9" id="KW-0812">Transmembrane</keyword>
<dbReference type="Pfam" id="PF02653">
    <property type="entry name" value="BPD_transp_2"/>
    <property type="match status" value="1"/>
</dbReference>
<dbReference type="OrthoDB" id="9810089at2"/>
<dbReference type="GO" id="GO:0006865">
    <property type="term" value="P:amino acid transport"/>
    <property type="evidence" value="ECO:0007669"/>
    <property type="project" value="UniProtKB-KW"/>
</dbReference>
<comment type="similarity">
    <text evidence="8">Belongs to the binding-protein-dependent transport system permease family. LivHM subfamily.</text>
</comment>
<dbReference type="InterPro" id="IPR052157">
    <property type="entry name" value="BCAA_transport_permease"/>
</dbReference>
<evidence type="ECO:0000313" key="11">
    <source>
        <dbReference type="Proteomes" id="UP000244912"/>
    </source>
</evidence>
<evidence type="ECO:0000256" key="6">
    <source>
        <dbReference type="ARBA" id="ARBA00022989"/>
    </source>
</evidence>
<dbReference type="Proteomes" id="UP000244912">
    <property type="component" value="Unassembled WGS sequence"/>
</dbReference>
<dbReference type="AlphaFoldDB" id="A0A2R8C047"/>
<feature type="transmembrane region" description="Helical" evidence="9">
    <location>
        <begin position="196"/>
        <end position="217"/>
    </location>
</feature>
<feature type="transmembrane region" description="Helical" evidence="9">
    <location>
        <begin position="229"/>
        <end position="254"/>
    </location>
</feature>
<dbReference type="CDD" id="cd06582">
    <property type="entry name" value="TM_PBP1_LivH_like"/>
    <property type="match status" value="1"/>
</dbReference>
<reference evidence="10 11" key="1">
    <citation type="submission" date="2018-03" db="EMBL/GenBank/DDBJ databases">
        <authorList>
            <person name="Keele B.F."/>
        </authorList>
    </citation>
    <scope>NUCLEOTIDE SEQUENCE [LARGE SCALE GENOMIC DNA]</scope>
    <source>
        <strain evidence="10 11">CECT 8504</strain>
    </source>
</reference>
<evidence type="ECO:0000256" key="7">
    <source>
        <dbReference type="ARBA" id="ARBA00023136"/>
    </source>
</evidence>
<evidence type="ECO:0000313" key="10">
    <source>
        <dbReference type="EMBL" id="SPJ25798.1"/>
    </source>
</evidence>
<evidence type="ECO:0000256" key="5">
    <source>
        <dbReference type="ARBA" id="ARBA00022970"/>
    </source>
</evidence>
<dbReference type="GO" id="GO:0005886">
    <property type="term" value="C:plasma membrane"/>
    <property type="evidence" value="ECO:0007669"/>
    <property type="project" value="UniProtKB-SubCell"/>
</dbReference>
<dbReference type="RefSeq" id="WP_108895570.1">
    <property type="nucleotide sequence ID" value="NZ_ONZF01000011.1"/>
</dbReference>
<dbReference type="GO" id="GO:0022857">
    <property type="term" value="F:transmembrane transporter activity"/>
    <property type="evidence" value="ECO:0007669"/>
    <property type="project" value="InterPro"/>
</dbReference>
<gene>
    <name evidence="10" type="primary">livH_9</name>
    <name evidence="10" type="ORF">PAA8504_03649</name>
</gene>
<feature type="transmembrane region" description="Helical" evidence="9">
    <location>
        <begin position="42"/>
        <end position="60"/>
    </location>
</feature>
<sequence length="298" mass="31670">MLKFTAIMLDGMNYAAWLFLVAVGLTLIYGVMRILNIAHGAFYAIGAYVCASALGVFYAAGLPGALAFAVMGVVALIAGVIVGLVVERGVLRFLYGRDEVLMVLVTYALFLILEDAVKLIWGVESYFVYQPYAYFGFVEIGGLPYQVYDLMIVALAIVMGIALWFWLERSRMGRMTTAVVADREISAAMGINVTRIFATTFAIGTVFAVIGGVVTAPKIAVTPGIGVEVIILAFAVVVIGGLGSIPGAAIGAIFAGYARAMSVHLAPAYELFAIYAVMAVVLAIRPHGLFARASGRKI</sequence>
<keyword evidence="11" id="KW-1185">Reference proteome</keyword>
<evidence type="ECO:0000256" key="4">
    <source>
        <dbReference type="ARBA" id="ARBA00022692"/>
    </source>
</evidence>
<proteinExistence type="inferred from homology"/>
<evidence type="ECO:0000256" key="9">
    <source>
        <dbReference type="SAM" id="Phobius"/>
    </source>
</evidence>
<dbReference type="PANTHER" id="PTHR11795">
    <property type="entry name" value="BRANCHED-CHAIN AMINO ACID TRANSPORT SYSTEM PERMEASE PROTEIN LIVH"/>
    <property type="match status" value="1"/>
</dbReference>
<dbReference type="EMBL" id="ONZF01000011">
    <property type="protein sequence ID" value="SPJ25798.1"/>
    <property type="molecule type" value="Genomic_DNA"/>
</dbReference>
<keyword evidence="3" id="KW-1003">Cell membrane</keyword>
<dbReference type="InterPro" id="IPR001851">
    <property type="entry name" value="ABC_transp_permease"/>
</dbReference>
<comment type="subcellular location">
    <subcellularLocation>
        <location evidence="1">Cell membrane</location>
        <topology evidence="1">Multi-pass membrane protein</topology>
    </subcellularLocation>
</comment>
<evidence type="ECO:0000256" key="2">
    <source>
        <dbReference type="ARBA" id="ARBA00022448"/>
    </source>
</evidence>
<dbReference type="PANTHER" id="PTHR11795:SF442">
    <property type="entry name" value="ABC TRANSPORTER ATP-BINDING PROTEIN"/>
    <property type="match status" value="1"/>
</dbReference>
<name>A0A2R8C047_9RHOB</name>
<evidence type="ECO:0000256" key="8">
    <source>
        <dbReference type="ARBA" id="ARBA00037998"/>
    </source>
</evidence>
<feature type="transmembrane region" description="Helical" evidence="9">
    <location>
        <begin position="66"/>
        <end position="87"/>
    </location>
</feature>
<protein>
    <submittedName>
        <fullName evidence="10">High-affinity branched-chain amino acid transport system permease protein LivH</fullName>
    </submittedName>
</protein>
<feature type="transmembrane region" description="Helical" evidence="9">
    <location>
        <begin position="99"/>
        <end position="123"/>
    </location>
</feature>
<keyword evidence="5" id="KW-0029">Amino-acid transport</keyword>
<feature type="transmembrane region" description="Helical" evidence="9">
    <location>
        <begin position="266"/>
        <end position="284"/>
    </location>
</feature>
<keyword evidence="6 9" id="KW-1133">Transmembrane helix</keyword>
<keyword evidence="7 9" id="KW-0472">Membrane</keyword>
<feature type="transmembrane region" description="Helical" evidence="9">
    <location>
        <begin position="143"/>
        <end position="167"/>
    </location>
</feature>
<keyword evidence="2" id="KW-0813">Transport</keyword>
<evidence type="ECO:0000256" key="1">
    <source>
        <dbReference type="ARBA" id="ARBA00004651"/>
    </source>
</evidence>
<evidence type="ECO:0000256" key="3">
    <source>
        <dbReference type="ARBA" id="ARBA00022475"/>
    </source>
</evidence>
<organism evidence="10 11">
    <name type="scientific">Palleronia abyssalis</name>
    <dbReference type="NCBI Taxonomy" id="1501240"/>
    <lineage>
        <taxon>Bacteria</taxon>
        <taxon>Pseudomonadati</taxon>
        <taxon>Pseudomonadota</taxon>
        <taxon>Alphaproteobacteria</taxon>
        <taxon>Rhodobacterales</taxon>
        <taxon>Roseobacteraceae</taxon>
        <taxon>Palleronia</taxon>
    </lineage>
</organism>
<accession>A0A2R8C047</accession>
<dbReference type="PRINTS" id="PR00173">
    <property type="entry name" value="EDTRNSPORT"/>
</dbReference>